<dbReference type="AlphaFoldDB" id="A0A0A9HES5"/>
<reference evidence="1" key="2">
    <citation type="journal article" date="2015" name="Data Brief">
        <title>Shoot transcriptome of the giant reed, Arundo donax.</title>
        <authorList>
            <person name="Barrero R.A."/>
            <person name="Guerrero F.D."/>
            <person name="Moolhuijzen P."/>
            <person name="Goolsby J.A."/>
            <person name="Tidwell J."/>
            <person name="Bellgard S.E."/>
            <person name="Bellgard M.I."/>
        </authorList>
    </citation>
    <scope>NUCLEOTIDE SEQUENCE</scope>
    <source>
        <tissue evidence="1">Shoot tissue taken approximately 20 cm above the soil surface</tissue>
    </source>
</reference>
<proteinExistence type="predicted"/>
<protein>
    <submittedName>
        <fullName evidence="1">Uncharacterized protein</fullName>
    </submittedName>
</protein>
<organism evidence="1">
    <name type="scientific">Arundo donax</name>
    <name type="common">Giant reed</name>
    <name type="synonym">Donax arundinaceus</name>
    <dbReference type="NCBI Taxonomy" id="35708"/>
    <lineage>
        <taxon>Eukaryota</taxon>
        <taxon>Viridiplantae</taxon>
        <taxon>Streptophyta</taxon>
        <taxon>Embryophyta</taxon>
        <taxon>Tracheophyta</taxon>
        <taxon>Spermatophyta</taxon>
        <taxon>Magnoliopsida</taxon>
        <taxon>Liliopsida</taxon>
        <taxon>Poales</taxon>
        <taxon>Poaceae</taxon>
        <taxon>PACMAD clade</taxon>
        <taxon>Arundinoideae</taxon>
        <taxon>Arundineae</taxon>
        <taxon>Arundo</taxon>
    </lineage>
</organism>
<accession>A0A0A9HES5</accession>
<sequence length="30" mass="3257">MFSSVFAKRWISFIILLLPESGLPSGTGCV</sequence>
<name>A0A0A9HES5_ARUDO</name>
<reference evidence="1" key="1">
    <citation type="submission" date="2014-09" db="EMBL/GenBank/DDBJ databases">
        <authorList>
            <person name="Magalhaes I.L.F."/>
            <person name="Oliveira U."/>
            <person name="Santos F.R."/>
            <person name="Vidigal T.H.D.A."/>
            <person name="Brescovit A.D."/>
            <person name="Santos A.J."/>
        </authorList>
    </citation>
    <scope>NUCLEOTIDE SEQUENCE</scope>
    <source>
        <tissue evidence="1">Shoot tissue taken approximately 20 cm above the soil surface</tissue>
    </source>
</reference>
<dbReference type="EMBL" id="GBRH01163577">
    <property type="protein sequence ID" value="JAE34319.1"/>
    <property type="molecule type" value="Transcribed_RNA"/>
</dbReference>
<evidence type="ECO:0000313" key="1">
    <source>
        <dbReference type="EMBL" id="JAE34319.1"/>
    </source>
</evidence>